<dbReference type="Pfam" id="PF03772">
    <property type="entry name" value="Competence"/>
    <property type="match status" value="1"/>
</dbReference>
<dbReference type="InterPro" id="IPR052159">
    <property type="entry name" value="Competence_DNA_uptake"/>
</dbReference>
<dbReference type="Pfam" id="PF13567">
    <property type="entry name" value="DUF4131"/>
    <property type="match status" value="1"/>
</dbReference>
<evidence type="ECO:0000256" key="6">
    <source>
        <dbReference type="SAM" id="Phobius"/>
    </source>
</evidence>
<dbReference type="InterPro" id="IPR035681">
    <property type="entry name" value="ComA-like_MBL"/>
</dbReference>
<dbReference type="PANTHER" id="PTHR30619">
    <property type="entry name" value="DNA INTERNALIZATION/COMPETENCE PROTEIN COMEC/REC2"/>
    <property type="match status" value="1"/>
</dbReference>
<gene>
    <name evidence="8" type="ORF">AVDCRST_MAG64-1743</name>
</gene>
<feature type="transmembrane region" description="Helical" evidence="6">
    <location>
        <begin position="203"/>
        <end position="223"/>
    </location>
</feature>
<accession>A0A6J4NZD9</accession>
<dbReference type="InterPro" id="IPR025405">
    <property type="entry name" value="DUF4131"/>
</dbReference>
<comment type="subcellular location">
    <subcellularLocation>
        <location evidence="1">Cell membrane</location>
        <topology evidence="1">Multi-pass membrane protein</topology>
    </subcellularLocation>
</comment>
<organism evidence="8">
    <name type="scientific">uncultured Phycisphaerae bacterium</name>
    <dbReference type="NCBI Taxonomy" id="904963"/>
    <lineage>
        <taxon>Bacteria</taxon>
        <taxon>Pseudomonadati</taxon>
        <taxon>Planctomycetota</taxon>
        <taxon>Phycisphaerae</taxon>
        <taxon>environmental samples</taxon>
    </lineage>
</organism>
<evidence type="ECO:0000256" key="5">
    <source>
        <dbReference type="ARBA" id="ARBA00023136"/>
    </source>
</evidence>
<protein>
    <recommendedName>
        <fullName evidence="7">Metallo-beta-lactamase domain-containing protein</fullName>
    </recommendedName>
</protein>
<dbReference type="PANTHER" id="PTHR30619:SF1">
    <property type="entry name" value="RECOMBINATION PROTEIN 2"/>
    <property type="match status" value="1"/>
</dbReference>
<feature type="transmembrane region" description="Helical" evidence="6">
    <location>
        <begin position="449"/>
        <end position="473"/>
    </location>
</feature>
<keyword evidence="4 6" id="KW-1133">Transmembrane helix</keyword>
<proteinExistence type="predicted"/>
<evidence type="ECO:0000313" key="8">
    <source>
        <dbReference type="EMBL" id="CAA9401754.1"/>
    </source>
</evidence>
<keyword evidence="5 6" id="KW-0472">Membrane</keyword>
<reference evidence="8" key="1">
    <citation type="submission" date="2020-02" db="EMBL/GenBank/DDBJ databases">
        <authorList>
            <person name="Meier V. D."/>
        </authorList>
    </citation>
    <scope>NUCLEOTIDE SEQUENCE</scope>
    <source>
        <strain evidence="8">AVDCRST_MAG64</strain>
    </source>
</reference>
<feature type="domain" description="Metallo-beta-lactamase" evidence="7">
    <location>
        <begin position="512"/>
        <end position="692"/>
    </location>
</feature>
<evidence type="ECO:0000256" key="4">
    <source>
        <dbReference type="ARBA" id="ARBA00022989"/>
    </source>
</evidence>
<dbReference type="GO" id="GO:0005886">
    <property type="term" value="C:plasma membrane"/>
    <property type="evidence" value="ECO:0007669"/>
    <property type="project" value="UniProtKB-SubCell"/>
</dbReference>
<feature type="transmembrane region" description="Helical" evidence="6">
    <location>
        <begin position="297"/>
        <end position="316"/>
    </location>
</feature>
<feature type="transmembrane region" description="Helical" evidence="6">
    <location>
        <begin position="275"/>
        <end position="291"/>
    </location>
</feature>
<evidence type="ECO:0000256" key="3">
    <source>
        <dbReference type="ARBA" id="ARBA00022692"/>
    </source>
</evidence>
<dbReference type="SUPFAM" id="SSF56281">
    <property type="entry name" value="Metallo-hydrolase/oxidoreductase"/>
    <property type="match status" value="1"/>
</dbReference>
<dbReference type="Pfam" id="PF00753">
    <property type="entry name" value="Lactamase_B"/>
    <property type="match status" value="1"/>
</dbReference>
<dbReference type="AlphaFoldDB" id="A0A6J4NZD9"/>
<dbReference type="NCBIfam" id="TIGR00360">
    <property type="entry name" value="ComEC_N-term"/>
    <property type="match status" value="1"/>
</dbReference>
<evidence type="ECO:0000259" key="7">
    <source>
        <dbReference type="SMART" id="SM00849"/>
    </source>
</evidence>
<dbReference type="Gene3D" id="3.60.15.10">
    <property type="entry name" value="Ribonuclease Z/Hydroxyacylglutathione hydrolase-like"/>
    <property type="match status" value="1"/>
</dbReference>
<dbReference type="InterPro" id="IPR036866">
    <property type="entry name" value="RibonucZ/Hydroxyglut_hydro"/>
</dbReference>
<evidence type="ECO:0000256" key="1">
    <source>
        <dbReference type="ARBA" id="ARBA00004651"/>
    </source>
</evidence>
<evidence type="ECO:0000256" key="2">
    <source>
        <dbReference type="ARBA" id="ARBA00022475"/>
    </source>
</evidence>
<keyword evidence="3 6" id="KW-0812">Transmembrane</keyword>
<dbReference type="EMBL" id="CADCUQ010000398">
    <property type="protein sequence ID" value="CAA9401754.1"/>
    <property type="molecule type" value="Genomic_DNA"/>
</dbReference>
<dbReference type="SMART" id="SM00849">
    <property type="entry name" value="Lactamase_B"/>
    <property type="match status" value="1"/>
</dbReference>
<feature type="transmembrane region" description="Helical" evidence="6">
    <location>
        <begin position="378"/>
        <end position="403"/>
    </location>
</feature>
<feature type="transmembrane region" description="Helical" evidence="6">
    <location>
        <begin position="349"/>
        <end position="372"/>
    </location>
</feature>
<name>A0A6J4NZD9_9BACT</name>
<keyword evidence="2" id="KW-1003">Cell membrane</keyword>
<dbReference type="InterPro" id="IPR001279">
    <property type="entry name" value="Metallo-B-lactamas"/>
</dbReference>
<feature type="transmembrane region" description="Helical" evidence="6">
    <location>
        <begin position="230"/>
        <end position="246"/>
    </location>
</feature>
<dbReference type="CDD" id="cd07731">
    <property type="entry name" value="ComA-like_MBL-fold"/>
    <property type="match status" value="1"/>
</dbReference>
<sequence length="775" mass="83426">MLTATAAAQLYAYQFPRSDVSAFAADDPRLAQLELEILTPPRVLTDPFGRNRTLPPKQVAAARVRRLKTWDGWIDATGDVLLQVLQPHPRLQAGQHVEILGMLQRPAPAMNPGQFDWAGYYREQRVLASIQVPQASNIRILRTEPPSPLARLREHARRLLAAGFPAERALDHALLRALLLGDPDPQLRDVQDQFQRTGTSHHLAISGMHVAVLGGFVFVVCRLLCLPPRATALAVVAFVLLYGAVALPSPPVVRSVLLCLAFGVGLAGRRSVDALQLLAACVLAMLVYRPLDLYNAGFQLSFGTVLGLILLTRPVLAVMGGLRDPDVAVAASFRQPTRWGAAARWADGLLAKAIAASLVAWAVSMPLIAWHFEQLNPWAVVAGLLLAPVVLAALVLGFVKVLFTLLWPGLAEGWVTVTAWPVTVMRGVVDWLASWPRSDVPLPPPPVEVIVAYYLLLLTMLVPFKGAGVIWLLRGARLAMMLAVLWLPYQTDIARRRPAAEALRVTLLAVGGGQCAVIEPPSGRVVLLDAGSNSLSDMVAKCLGPYLRYRGCTDVDSVVISHANYDHFSAAADVTAAYAAREVLTGAHFARHAQGNPPAEGLLRALDALQRPPRVLEPGQRLPLGRDTAIEVLWPPPDAAPDLSANDVSLVLRLTHAGRTILFTGDIQDDAMRALLAEPGRLKADVLVAPHHGSSESLTARFVEAVDPSAVVSSNDRTLSRKQVDFESMTGGRPLLRTHKAGAVTIEVGADGRVTVRPFVDGGAAPVSVAPLVRE</sequence>
<dbReference type="InterPro" id="IPR004477">
    <property type="entry name" value="ComEC_N"/>
</dbReference>